<gene>
    <name evidence="5" type="ORF">LWI28_003229</name>
</gene>
<keyword evidence="6" id="KW-1185">Reference proteome</keyword>
<evidence type="ECO:0000313" key="6">
    <source>
        <dbReference type="Proteomes" id="UP001064489"/>
    </source>
</evidence>
<keyword evidence="4" id="KW-0443">Lipid metabolism</keyword>
<dbReference type="PANTHER" id="PTHR46020:SF4">
    <property type="entry name" value="OS04G0650200 PROTEIN"/>
    <property type="match status" value="1"/>
</dbReference>
<dbReference type="GO" id="GO:0016042">
    <property type="term" value="P:lipid catabolic process"/>
    <property type="evidence" value="ECO:0007669"/>
    <property type="project" value="UniProtKB-KW"/>
</dbReference>
<keyword evidence="3" id="KW-0442">Lipid degradation</keyword>
<evidence type="ECO:0000256" key="1">
    <source>
        <dbReference type="ARBA" id="ARBA00008668"/>
    </source>
</evidence>
<dbReference type="Proteomes" id="UP001064489">
    <property type="component" value="Chromosome 12"/>
</dbReference>
<keyword evidence="2" id="KW-0378">Hydrolase</keyword>
<reference evidence="5" key="1">
    <citation type="journal article" date="2022" name="Plant J.">
        <title>Strategies of tolerance reflected in two North American maple genomes.</title>
        <authorList>
            <person name="McEvoy S.L."/>
            <person name="Sezen U.U."/>
            <person name="Trouern-Trend A."/>
            <person name="McMahon S.M."/>
            <person name="Schaberg P.G."/>
            <person name="Yang J."/>
            <person name="Wegrzyn J.L."/>
            <person name="Swenson N.G."/>
        </authorList>
    </citation>
    <scope>NUCLEOTIDE SEQUENCE</scope>
    <source>
        <strain evidence="5">91603</strain>
    </source>
</reference>
<dbReference type="Pfam" id="PF00657">
    <property type="entry name" value="Lipase_GDSL"/>
    <property type="match status" value="1"/>
</dbReference>
<comment type="caution">
    <text evidence="5">The sequence shown here is derived from an EMBL/GenBank/DDBJ whole genome shotgun (WGS) entry which is preliminary data.</text>
</comment>
<dbReference type="EMBL" id="JAJSOW010000107">
    <property type="protein sequence ID" value="KAI9156264.1"/>
    <property type="molecule type" value="Genomic_DNA"/>
</dbReference>
<dbReference type="InterPro" id="IPR036514">
    <property type="entry name" value="SGNH_hydro_sf"/>
</dbReference>
<accession>A0AAD5I8C0</accession>
<sequence length="131" mass="14458">MPAFTKGLVKQLAMDQKRIKGLGVENVLVSSLQPLGCLPALIAQNSNQKCIPFFNSTAQFHNLLLKHAVNKLNTDTNHNSAGRFIILDIYESFKSELNKNHFKGKLKVKNPLKPCCVGLDGHSCGDVARKE</sequence>
<evidence type="ECO:0000256" key="2">
    <source>
        <dbReference type="ARBA" id="ARBA00022801"/>
    </source>
</evidence>
<organism evidence="5 6">
    <name type="scientific">Acer negundo</name>
    <name type="common">Box elder</name>
    <dbReference type="NCBI Taxonomy" id="4023"/>
    <lineage>
        <taxon>Eukaryota</taxon>
        <taxon>Viridiplantae</taxon>
        <taxon>Streptophyta</taxon>
        <taxon>Embryophyta</taxon>
        <taxon>Tracheophyta</taxon>
        <taxon>Spermatophyta</taxon>
        <taxon>Magnoliopsida</taxon>
        <taxon>eudicotyledons</taxon>
        <taxon>Gunneridae</taxon>
        <taxon>Pentapetalae</taxon>
        <taxon>rosids</taxon>
        <taxon>malvids</taxon>
        <taxon>Sapindales</taxon>
        <taxon>Sapindaceae</taxon>
        <taxon>Hippocastanoideae</taxon>
        <taxon>Acereae</taxon>
        <taxon>Acer</taxon>
    </lineage>
</organism>
<dbReference type="InterPro" id="IPR001087">
    <property type="entry name" value="GDSL"/>
</dbReference>
<evidence type="ECO:0000313" key="5">
    <source>
        <dbReference type="EMBL" id="KAI9156264.1"/>
    </source>
</evidence>
<comment type="similarity">
    <text evidence="1">Belongs to the 'GDSL' lipolytic enzyme family.</text>
</comment>
<dbReference type="PANTHER" id="PTHR46020">
    <property type="entry name" value="OSJNBB0059K02.9 PROTEIN"/>
    <property type="match status" value="1"/>
</dbReference>
<reference evidence="5" key="2">
    <citation type="submission" date="2023-02" db="EMBL/GenBank/DDBJ databases">
        <authorList>
            <person name="Swenson N.G."/>
            <person name="Wegrzyn J.L."/>
            <person name="Mcevoy S.L."/>
        </authorList>
    </citation>
    <scope>NUCLEOTIDE SEQUENCE</scope>
    <source>
        <strain evidence="5">91603</strain>
        <tissue evidence="5">Leaf</tissue>
    </source>
</reference>
<name>A0AAD5I8C0_ACENE</name>
<protein>
    <submittedName>
        <fullName evidence="5">Uncharacterized protein</fullName>
    </submittedName>
</protein>
<dbReference type="GO" id="GO:0016788">
    <property type="term" value="F:hydrolase activity, acting on ester bonds"/>
    <property type="evidence" value="ECO:0007669"/>
    <property type="project" value="InterPro"/>
</dbReference>
<proteinExistence type="inferred from homology"/>
<dbReference type="AlphaFoldDB" id="A0AAD5I8C0"/>
<dbReference type="Gene3D" id="3.40.50.1110">
    <property type="entry name" value="SGNH hydrolase"/>
    <property type="match status" value="1"/>
</dbReference>
<evidence type="ECO:0000256" key="3">
    <source>
        <dbReference type="ARBA" id="ARBA00022963"/>
    </source>
</evidence>
<evidence type="ECO:0000256" key="4">
    <source>
        <dbReference type="ARBA" id="ARBA00023098"/>
    </source>
</evidence>